<dbReference type="KEGG" id="apel:CA267_017400"/>
<reference evidence="6" key="1">
    <citation type="submission" date="2014-12" db="EMBL/GenBank/DDBJ databases">
        <title>Complete genome sequence of a multi-drug resistant Klebsiella pneumoniae.</title>
        <authorList>
            <person name="Hua X."/>
            <person name="Chen Q."/>
            <person name="Li X."/>
            <person name="Feng Y."/>
            <person name="Ruan Z."/>
            <person name="Yu Y."/>
        </authorList>
    </citation>
    <scope>NUCLEOTIDE SEQUENCE [LARGE SCALE GENOMIC DNA]</scope>
    <source>
        <strain evidence="6">5.12</strain>
    </source>
</reference>
<dbReference type="InterPro" id="IPR027417">
    <property type="entry name" value="P-loop_NTPase"/>
</dbReference>
<dbReference type="Pfam" id="PF13469">
    <property type="entry name" value="Sulfotransfer_3"/>
    <property type="match status" value="1"/>
</dbReference>
<reference evidence="5 6" key="2">
    <citation type="submission" date="2020-04" db="EMBL/GenBank/DDBJ databases">
        <title>Complete genome sequence of Alteromonas pelagimontana 5.12T.</title>
        <authorList>
            <person name="Sinha R.K."/>
            <person name="Krishnan K.P."/>
            <person name="Kurian J.P."/>
        </authorList>
    </citation>
    <scope>NUCLEOTIDE SEQUENCE [LARGE SCALE GENOMIC DNA]</scope>
    <source>
        <strain evidence="5 6">5.12</strain>
    </source>
</reference>
<dbReference type="AlphaFoldDB" id="A0A6M4MHK9"/>
<accession>A0A6M4MHK9</accession>
<dbReference type="Gene3D" id="1.25.40.10">
    <property type="entry name" value="Tetratricopeptide repeat domain"/>
    <property type="match status" value="2"/>
</dbReference>
<proteinExistence type="predicted"/>
<dbReference type="RefSeq" id="WP_232367571.1">
    <property type="nucleotide sequence ID" value="NZ_CP052766.1"/>
</dbReference>
<dbReference type="PANTHER" id="PTHR12788">
    <property type="entry name" value="PROTEIN-TYROSINE SULFOTRANSFERASE 2"/>
    <property type="match status" value="1"/>
</dbReference>
<keyword evidence="6" id="KW-1185">Reference proteome</keyword>
<dbReference type="InterPro" id="IPR011990">
    <property type="entry name" value="TPR-like_helical_dom_sf"/>
</dbReference>
<keyword evidence="1" id="KW-0808">Transferase</keyword>
<evidence type="ECO:0000313" key="5">
    <source>
        <dbReference type="EMBL" id="QJR82398.1"/>
    </source>
</evidence>
<name>A0A6M4MHK9_9ALTE</name>
<dbReference type="Pfam" id="PF07719">
    <property type="entry name" value="TPR_2"/>
    <property type="match status" value="1"/>
</dbReference>
<evidence type="ECO:0000256" key="3">
    <source>
        <dbReference type="ARBA" id="ARBA00022803"/>
    </source>
</evidence>
<evidence type="ECO:0000256" key="4">
    <source>
        <dbReference type="PROSITE-ProRule" id="PRU00339"/>
    </source>
</evidence>
<feature type="repeat" description="TPR" evidence="4">
    <location>
        <begin position="279"/>
        <end position="312"/>
    </location>
</feature>
<dbReference type="SMART" id="SM00028">
    <property type="entry name" value="TPR"/>
    <property type="match status" value="6"/>
</dbReference>
<dbReference type="InterPro" id="IPR019734">
    <property type="entry name" value="TPR_rpt"/>
</dbReference>
<keyword evidence="2" id="KW-0677">Repeat</keyword>
<feature type="repeat" description="TPR" evidence="4">
    <location>
        <begin position="43"/>
        <end position="76"/>
    </location>
</feature>
<dbReference type="SUPFAM" id="SSF48452">
    <property type="entry name" value="TPR-like"/>
    <property type="match status" value="1"/>
</dbReference>
<evidence type="ECO:0000256" key="2">
    <source>
        <dbReference type="ARBA" id="ARBA00022737"/>
    </source>
</evidence>
<dbReference type="PANTHER" id="PTHR12788:SF10">
    <property type="entry name" value="PROTEIN-TYROSINE SULFOTRANSFERASE"/>
    <property type="match status" value="1"/>
</dbReference>
<sequence length="655" mass="73973">MMEVDGQDIAAQVKRAVQQARLAEAKSLIDMHLDSLADERQKAELLYLDAVIYRIQKNYSEALSSLTRLLVLRPDYGRAYQEKGYCLLALEANKEAAACFYHATLHNPALLPSWQQLIIIYQQQEQHNAFALAQQKVAALNSLPKPVLGGYDLMYEGAFHAADKVCRQFLQENKHHPEGMVLLAEIGMQLNVFYEAEFLLESCTTLYPENQAAAQSYLNLLYKLGKYEQVIKVADRLLKQQPENVAVSVTKANAVVGLGQLDDGIAIFMERLEAQENLPGVWLALGHAYKAKGNIAHALHAYQKAASLTPELGDAYWSLANTKTYTFSDQEIEAMQQLESTSLSIENRIHLLFALAKAQEDRQHYDEAFQYYARANSLKLRTSRFNIEPVERAVEAQIEACPAELSGLGDAGCDIADPIFIVGLPRAGSTLLEQILASHSCVDGTMELHNIMGIAASLGGGKKAYPHSLADLTSEQRRLLGQKYIDDTRCYRAGAPYFIDKMPNNFMHIGLIKSILPHAKIIDARREPFACCFSGYKQLFGDGQEFTYGLNEIGRYYVAYEKLMKHWDELFPGQILRVQHEDVLDDLEGQVHRMLDYCGLPFEEQCLSFYNTERVVKTPSSQQVRQPIYQTGRDQWRHFESHLQPLFDALNRYPA</sequence>
<protein>
    <submittedName>
        <fullName evidence="5">Tetratricopeptide repeat protein</fullName>
    </submittedName>
</protein>
<dbReference type="SUPFAM" id="SSF52540">
    <property type="entry name" value="P-loop containing nucleoside triphosphate hydrolases"/>
    <property type="match status" value="1"/>
</dbReference>
<dbReference type="Gene3D" id="3.40.50.300">
    <property type="entry name" value="P-loop containing nucleotide triphosphate hydrolases"/>
    <property type="match status" value="1"/>
</dbReference>
<dbReference type="InterPro" id="IPR026634">
    <property type="entry name" value="TPST-like"/>
</dbReference>
<gene>
    <name evidence="5" type="ORF">CA267_017400</name>
</gene>
<keyword evidence="3 4" id="KW-0802">TPR repeat</keyword>
<dbReference type="InterPro" id="IPR013105">
    <property type="entry name" value="TPR_2"/>
</dbReference>
<dbReference type="Proteomes" id="UP000219285">
    <property type="component" value="Chromosome"/>
</dbReference>
<dbReference type="PROSITE" id="PS50005">
    <property type="entry name" value="TPR"/>
    <property type="match status" value="2"/>
</dbReference>
<organism evidence="5 6">
    <name type="scientific">Alteromonas pelagimontana</name>
    <dbReference type="NCBI Taxonomy" id="1858656"/>
    <lineage>
        <taxon>Bacteria</taxon>
        <taxon>Pseudomonadati</taxon>
        <taxon>Pseudomonadota</taxon>
        <taxon>Gammaproteobacteria</taxon>
        <taxon>Alteromonadales</taxon>
        <taxon>Alteromonadaceae</taxon>
        <taxon>Alteromonas/Salinimonas group</taxon>
        <taxon>Alteromonas</taxon>
    </lineage>
</organism>
<dbReference type="EMBL" id="CP052766">
    <property type="protein sequence ID" value="QJR82398.1"/>
    <property type="molecule type" value="Genomic_DNA"/>
</dbReference>
<dbReference type="GO" id="GO:0008476">
    <property type="term" value="F:protein-tyrosine sulfotransferase activity"/>
    <property type="evidence" value="ECO:0007669"/>
    <property type="project" value="InterPro"/>
</dbReference>
<evidence type="ECO:0000313" key="6">
    <source>
        <dbReference type="Proteomes" id="UP000219285"/>
    </source>
</evidence>
<evidence type="ECO:0000256" key="1">
    <source>
        <dbReference type="ARBA" id="ARBA00022679"/>
    </source>
</evidence>